<dbReference type="PANTHER" id="PTHR34368">
    <property type="entry name" value="OS01G0962200 PROTEIN"/>
    <property type="match status" value="1"/>
</dbReference>
<dbReference type="AlphaFoldDB" id="A0AAN1T0W7"/>
<feature type="transmembrane region" description="Helical" evidence="1">
    <location>
        <begin position="36"/>
        <end position="57"/>
    </location>
</feature>
<keyword evidence="3" id="KW-1185">Reference proteome</keyword>
<feature type="transmembrane region" description="Helical" evidence="1">
    <location>
        <begin position="6"/>
        <end position="24"/>
    </location>
</feature>
<feature type="transmembrane region" description="Helical" evidence="1">
    <location>
        <begin position="69"/>
        <end position="84"/>
    </location>
</feature>
<dbReference type="PANTHER" id="PTHR34368:SF1">
    <property type="entry name" value="OS01G0962200 PROTEIN"/>
    <property type="match status" value="1"/>
</dbReference>
<gene>
    <name evidence="2" type="ORF">FGKAn22_18140</name>
</gene>
<dbReference type="EMBL" id="AP019536">
    <property type="protein sequence ID" value="BBJ00122.1"/>
    <property type="molecule type" value="Genomic_DNA"/>
</dbReference>
<feature type="transmembrane region" description="Helical" evidence="1">
    <location>
        <begin position="91"/>
        <end position="112"/>
    </location>
</feature>
<accession>A0AAN1T0W7</accession>
<proteinExistence type="predicted"/>
<name>A0AAN1T0W7_9PROT</name>
<sequence length="206" mass="23319">MPNFLDVVSNLAFLVVAALGLIALHSASFADSKERWPYVLFFIALATTAFGSAWYHFAPDDARLFWDRLPINICFAALLSAVIAERISFRAGLVALPPLFATGAGTVWYWLWSEMRGAGNVLPYFAFQLYVLLAILLMMHLFPPRYRRGEDLYRVVMLYGAALAAELLDRHIFSLWQIVSGHTLKHLLAALAAYQVVRMLRLRRLI</sequence>
<keyword evidence="1" id="KW-1133">Transmembrane helix</keyword>
<protein>
    <submittedName>
        <fullName evidence="2">Membrane protein</fullName>
    </submittedName>
</protein>
<dbReference type="Proteomes" id="UP001319121">
    <property type="component" value="Chromosome"/>
</dbReference>
<keyword evidence="1" id="KW-0812">Transmembrane</keyword>
<keyword evidence="1" id="KW-0472">Membrane</keyword>
<evidence type="ECO:0000256" key="1">
    <source>
        <dbReference type="SAM" id="Phobius"/>
    </source>
</evidence>
<evidence type="ECO:0000313" key="2">
    <source>
        <dbReference type="EMBL" id="BBJ00122.1"/>
    </source>
</evidence>
<evidence type="ECO:0000313" key="3">
    <source>
        <dbReference type="Proteomes" id="UP001319121"/>
    </source>
</evidence>
<dbReference type="KEGG" id="fku:FGKAn22_18140"/>
<feature type="transmembrane region" description="Helical" evidence="1">
    <location>
        <begin position="124"/>
        <end position="142"/>
    </location>
</feature>
<organism evidence="2 3">
    <name type="scientific">Ferrigenium kumadai</name>
    <dbReference type="NCBI Taxonomy" id="1682490"/>
    <lineage>
        <taxon>Bacteria</taxon>
        <taxon>Pseudomonadati</taxon>
        <taxon>Pseudomonadota</taxon>
        <taxon>Betaproteobacteria</taxon>
        <taxon>Nitrosomonadales</taxon>
        <taxon>Gallionellaceae</taxon>
        <taxon>Ferrigenium</taxon>
    </lineage>
</organism>
<reference evidence="2 3" key="1">
    <citation type="submission" date="2019-03" db="EMBL/GenBank/DDBJ databases">
        <title>Complete genome sequence of Ferrigenium kumadai strain An22, a microaerophilic iron-oxidizing bacterium isolated from a paddy field soil.</title>
        <authorList>
            <person name="Watanabe T."/>
            <person name="Asakawa S."/>
        </authorList>
    </citation>
    <scope>NUCLEOTIDE SEQUENCE [LARGE SCALE GENOMIC DNA]</scope>
    <source>
        <strain evidence="2 3">An22</strain>
    </source>
</reference>